<evidence type="ECO:0000256" key="1">
    <source>
        <dbReference type="SAM" id="MobiDB-lite"/>
    </source>
</evidence>
<accession>A0A8D8J8P1</accession>
<feature type="compositionally biased region" description="Low complexity" evidence="1">
    <location>
        <begin position="31"/>
        <end position="40"/>
    </location>
</feature>
<dbReference type="EMBL" id="HBUE01278083">
    <property type="protein sequence ID" value="CAG6567424.1"/>
    <property type="molecule type" value="Transcribed_RNA"/>
</dbReference>
<organism evidence="2">
    <name type="scientific">Culex pipiens</name>
    <name type="common">House mosquito</name>
    <dbReference type="NCBI Taxonomy" id="7175"/>
    <lineage>
        <taxon>Eukaryota</taxon>
        <taxon>Metazoa</taxon>
        <taxon>Ecdysozoa</taxon>
        <taxon>Arthropoda</taxon>
        <taxon>Hexapoda</taxon>
        <taxon>Insecta</taxon>
        <taxon>Pterygota</taxon>
        <taxon>Neoptera</taxon>
        <taxon>Endopterygota</taxon>
        <taxon>Diptera</taxon>
        <taxon>Nematocera</taxon>
        <taxon>Culicoidea</taxon>
        <taxon>Culicidae</taxon>
        <taxon>Culicinae</taxon>
        <taxon>Culicini</taxon>
        <taxon>Culex</taxon>
        <taxon>Culex</taxon>
    </lineage>
</organism>
<dbReference type="AlphaFoldDB" id="A0A8D8J8P1"/>
<sequence>MYRWQNSLASLLTSASNAPRDFAAADSGSQFSRASSSSAATVPNEAPGNRKYSTKSSSRTCCRALFRMEDIFFTRDFVNLFYLPFSVERFDDDDDRGVTARERQD</sequence>
<reference evidence="2" key="1">
    <citation type="submission" date="2021-05" db="EMBL/GenBank/DDBJ databases">
        <authorList>
            <person name="Alioto T."/>
            <person name="Alioto T."/>
            <person name="Gomez Garrido J."/>
        </authorList>
    </citation>
    <scope>NUCLEOTIDE SEQUENCE</scope>
</reference>
<evidence type="ECO:0000313" key="2">
    <source>
        <dbReference type="EMBL" id="CAG6567424.1"/>
    </source>
</evidence>
<proteinExistence type="predicted"/>
<protein>
    <submittedName>
        <fullName evidence="2">(northern house mosquito) hypothetical protein</fullName>
    </submittedName>
</protein>
<feature type="region of interest" description="Disordered" evidence="1">
    <location>
        <begin position="31"/>
        <end position="57"/>
    </location>
</feature>
<dbReference type="EMBL" id="HBUE01172626">
    <property type="protein sequence ID" value="CAG6515924.1"/>
    <property type="molecule type" value="Transcribed_RNA"/>
</dbReference>
<name>A0A8D8J8P1_CULPI</name>